<dbReference type="GeneID" id="9596454"/>
<gene>
    <name evidence="3" type="ORF">SCHCODRAFT_257282</name>
</gene>
<dbReference type="InParanoid" id="D8Q5T5"/>
<dbReference type="VEuPathDB" id="FungiDB:SCHCODRAFT_02541341"/>
<keyword evidence="4" id="KW-1185">Reference proteome</keyword>
<dbReference type="AlphaFoldDB" id="D8Q5T5"/>
<evidence type="ECO:0000256" key="1">
    <source>
        <dbReference type="SAM" id="Coils"/>
    </source>
</evidence>
<dbReference type="STRING" id="578458.D8Q5T5"/>
<evidence type="ECO:0000313" key="4">
    <source>
        <dbReference type="Proteomes" id="UP000007431"/>
    </source>
</evidence>
<proteinExistence type="predicted"/>
<dbReference type="KEGG" id="scm:SCHCO_02541341"/>
<evidence type="ECO:0000313" key="3">
    <source>
        <dbReference type="EMBL" id="EFI97024.1"/>
    </source>
</evidence>
<keyword evidence="1" id="KW-0175">Coiled coil</keyword>
<dbReference type="eggNOG" id="ENOG502SNUT">
    <property type="taxonomic scope" value="Eukaryota"/>
</dbReference>
<organism evidence="4">
    <name type="scientific">Schizophyllum commune (strain H4-8 / FGSC 9210)</name>
    <name type="common">Split gill fungus</name>
    <dbReference type="NCBI Taxonomy" id="578458"/>
    <lineage>
        <taxon>Eukaryota</taxon>
        <taxon>Fungi</taxon>
        <taxon>Dikarya</taxon>
        <taxon>Basidiomycota</taxon>
        <taxon>Agaricomycotina</taxon>
        <taxon>Agaricomycetes</taxon>
        <taxon>Agaricomycetidae</taxon>
        <taxon>Agaricales</taxon>
        <taxon>Schizophyllaceae</taxon>
        <taxon>Schizophyllum</taxon>
    </lineage>
</organism>
<dbReference type="Proteomes" id="UP000007431">
    <property type="component" value="Unassembled WGS sequence"/>
</dbReference>
<protein>
    <submittedName>
        <fullName evidence="3">Uncharacterized protein</fullName>
    </submittedName>
</protein>
<accession>D8Q5T5</accession>
<dbReference type="OMA" id="FKGANSH"/>
<sequence>MLRWGQSTVHRLGGGGSSSRFYTRSALLHRTQRSAQTKTKTQTKLTPACTSIPPAVIIPRTAGSTTPLPSRDTPAAHRSSEADAAQERSTPVRGAAKAPAREDTNLIPPGKLALYRLRHWISDPRHRVAYTPEQLYNLYKAVKHRGHLAHLSPSHFSLLAHVFGMQTDANTALTSTRRIPVLRGSQSKPPGVYWDVILEIVKDMEEQGKAFSTSDLHWAMLAYLSLITSSTIDHVRHDAFKTASAYYDRLRRATPDPKAHLPYLRAIATIQRPSSHRQLIGRVSFLLETFHTLDDALLDFIWPIVLSERTHSSASAQSCIMKALRTRFQKIRRLPSTDRPESRRSQSTNDLQPIRSAILQVLHITEPTPLPSEAVRWAHQVVSQLFDQDLATRWYMLCLLAYSVAFDAHCGSAPLPRYTGKEDTLVVSWRTICLLDILARQADIGFPADVDVARSLIASCWIAWEASTTYPKAGHELVVARAIVATFLRLAAWTKDAKLAARCVAFAKSRALFHLPHLASESARASVRGLVHAFLEARATASHAGGWRDVLAPLANVPVEVASDAVGVVIEKLLAARDLSAAHALVNHCAANNIPLPPEALFMLGAALAPTSPKAAISLLPSLQDTPQQTTLLLAILRALRRGRWDRLPRDAARQLYAAFLQLPIPYPDALRYDLRGCIAILISSSCAKEGMHLVARLAQYAPTWITLPFCRLLVRLLVARREFRMAAGVGGFAGHASPAVGRALRRYVVVSLERASATRLAMQVRGRDDADEVEGPRHGPDTELLRLRSAGGGSDESRRVIATLLETGRISAARRVYRQSRDVLDTHTRTLLGNAIIARVFSRRRAVSESREIGARVSQIEGPASQPGEHTTQVSVRRSGCDLVRNVVRARDTLVRTAGFVPDAVTTNLVLKALLRWRALASEDLAALYDHVMRGVVGREKPVFGADKVIHGRRGSARRVENDGGVLQSSVGGGSQVQDIFEVLEPLPSATSFARHVRPMLKMFIKAFYQRGDWGAARAAWRVLKAEEEKDRARRRVVEVARAAGVRRVARLHGRSKGSSIR</sequence>
<dbReference type="RefSeq" id="XP_003031927.1">
    <property type="nucleotide sequence ID" value="XM_003031881.1"/>
</dbReference>
<reference evidence="3 4" key="1">
    <citation type="journal article" date="2010" name="Nat. Biotechnol.">
        <title>Genome sequence of the model mushroom Schizophyllum commune.</title>
        <authorList>
            <person name="Ohm R.A."/>
            <person name="de Jong J.F."/>
            <person name="Lugones L.G."/>
            <person name="Aerts A."/>
            <person name="Kothe E."/>
            <person name="Stajich J.E."/>
            <person name="de Vries R.P."/>
            <person name="Record E."/>
            <person name="Levasseur A."/>
            <person name="Baker S.E."/>
            <person name="Bartholomew K.A."/>
            <person name="Coutinho P.M."/>
            <person name="Erdmann S."/>
            <person name="Fowler T.J."/>
            <person name="Gathman A.C."/>
            <person name="Lombard V."/>
            <person name="Henrissat B."/>
            <person name="Knabe N."/>
            <person name="Kuees U."/>
            <person name="Lilly W.W."/>
            <person name="Lindquist E."/>
            <person name="Lucas S."/>
            <person name="Magnuson J.K."/>
            <person name="Piumi F."/>
            <person name="Raudaskoski M."/>
            <person name="Salamov A."/>
            <person name="Schmutz J."/>
            <person name="Schwarze F.W.M.R."/>
            <person name="vanKuyk P.A."/>
            <person name="Horton J.S."/>
            <person name="Grigoriev I.V."/>
            <person name="Woesten H.A.B."/>
        </authorList>
    </citation>
    <scope>NUCLEOTIDE SEQUENCE [LARGE SCALE GENOMIC DNA]</scope>
    <source>
        <strain evidence="4">H4-8 / FGSC 9210</strain>
    </source>
</reference>
<feature type="region of interest" description="Disordered" evidence="2">
    <location>
        <begin position="55"/>
        <end position="103"/>
    </location>
</feature>
<feature type="compositionally biased region" description="Basic and acidic residues" evidence="2">
    <location>
        <begin position="775"/>
        <end position="787"/>
    </location>
</feature>
<feature type="region of interest" description="Disordered" evidence="2">
    <location>
        <begin position="1"/>
        <end position="20"/>
    </location>
</feature>
<dbReference type="OrthoDB" id="2565179at2759"/>
<name>D8Q5T5_SCHCM</name>
<dbReference type="HOGENOM" id="CLU_295789_0_0_1"/>
<evidence type="ECO:0000256" key="2">
    <source>
        <dbReference type="SAM" id="MobiDB-lite"/>
    </source>
</evidence>
<dbReference type="EMBL" id="GL377306">
    <property type="protein sequence ID" value="EFI97024.1"/>
    <property type="molecule type" value="Genomic_DNA"/>
</dbReference>
<feature type="region of interest" description="Disordered" evidence="2">
    <location>
        <begin position="767"/>
        <end position="794"/>
    </location>
</feature>
<feature type="coiled-coil region" evidence="1">
    <location>
        <begin position="1017"/>
        <end position="1044"/>
    </location>
</feature>